<protein>
    <submittedName>
        <fullName evidence="8">Type II secretion system F family protein</fullName>
    </submittedName>
</protein>
<evidence type="ECO:0000256" key="3">
    <source>
        <dbReference type="ARBA" id="ARBA00022692"/>
    </source>
</evidence>
<evidence type="ECO:0000256" key="6">
    <source>
        <dbReference type="SAM" id="Phobius"/>
    </source>
</evidence>
<name>A0ABD5EB30_9ACTN</name>
<evidence type="ECO:0000256" key="1">
    <source>
        <dbReference type="ARBA" id="ARBA00004651"/>
    </source>
</evidence>
<feature type="transmembrane region" description="Helical" evidence="6">
    <location>
        <begin position="241"/>
        <end position="263"/>
    </location>
</feature>
<keyword evidence="3 6" id="KW-0812">Transmembrane</keyword>
<evidence type="ECO:0000313" key="9">
    <source>
        <dbReference type="Proteomes" id="UP001183607"/>
    </source>
</evidence>
<organism evidence="8 9">
    <name type="scientific">Streptomyces evansiae</name>
    <dbReference type="NCBI Taxonomy" id="3075535"/>
    <lineage>
        <taxon>Bacteria</taxon>
        <taxon>Bacillati</taxon>
        <taxon>Actinomycetota</taxon>
        <taxon>Actinomycetes</taxon>
        <taxon>Kitasatosporales</taxon>
        <taxon>Streptomycetaceae</taxon>
        <taxon>Streptomyces</taxon>
    </lineage>
</organism>
<feature type="transmembrane region" description="Helical" evidence="6">
    <location>
        <begin position="12"/>
        <end position="37"/>
    </location>
</feature>
<dbReference type="Pfam" id="PF00482">
    <property type="entry name" value="T2SSF"/>
    <property type="match status" value="1"/>
</dbReference>
<dbReference type="PANTHER" id="PTHR35007">
    <property type="entry name" value="INTEGRAL MEMBRANE PROTEIN-RELATED"/>
    <property type="match status" value="1"/>
</dbReference>
<evidence type="ECO:0000256" key="2">
    <source>
        <dbReference type="ARBA" id="ARBA00022475"/>
    </source>
</evidence>
<dbReference type="Proteomes" id="UP001183607">
    <property type="component" value="Unassembled WGS sequence"/>
</dbReference>
<proteinExistence type="predicted"/>
<dbReference type="GO" id="GO:0005886">
    <property type="term" value="C:plasma membrane"/>
    <property type="evidence" value="ECO:0007669"/>
    <property type="project" value="UniProtKB-SubCell"/>
</dbReference>
<dbReference type="EMBL" id="JAVRER010000033">
    <property type="protein sequence ID" value="MDT0417797.1"/>
    <property type="molecule type" value="Genomic_DNA"/>
</dbReference>
<gene>
    <name evidence="8" type="ORF">RM574_20140</name>
</gene>
<sequence>MSGHSWAALAEAAPGCLGVLGSPAWALVLAVAGLVVVRRVGRPGTARARALLTGGTGQEPPEAWRRALARLRAGWRPEWWCPPGAAAVALLAGSYVPLVLALPAWPVVRRVRRTRAEARTRAARADAVVVLCGLLAGEVRAGSGPAEALAHTVNACGELGPARADILAAARFGGDVPAALRQAARVPGAEGLVGLAACWRVALDRGAGLAVGLERLERALLADRDQRADLLAQLSGARATAGLLAALPLLGLLLGSAVGAAPLRVLFGSAPGFVCLVIGSGLEAAGVWWCLWLVRQAQRGAGVAR</sequence>
<keyword evidence="5 6" id="KW-0472">Membrane</keyword>
<dbReference type="InterPro" id="IPR018076">
    <property type="entry name" value="T2SS_GspF_dom"/>
</dbReference>
<feature type="domain" description="Type II secretion system protein GspF" evidence="7">
    <location>
        <begin position="132"/>
        <end position="253"/>
    </location>
</feature>
<evidence type="ECO:0000256" key="5">
    <source>
        <dbReference type="ARBA" id="ARBA00023136"/>
    </source>
</evidence>
<evidence type="ECO:0000256" key="4">
    <source>
        <dbReference type="ARBA" id="ARBA00022989"/>
    </source>
</evidence>
<dbReference type="PANTHER" id="PTHR35007:SF4">
    <property type="entry name" value="CONSERVED TRANSMEMBRANE PROTEIN-RELATED"/>
    <property type="match status" value="1"/>
</dbReference>
<keyword evidence="4 6" id="KW-1133">Transmembrane helix</keyword>
<evidence type="ECO:0000259" key="7">
    <source>
        <dbReference type="Pfam" id="PF00482"/>
    </source>
</evidence>
<comment type="subcellular location">
    <subcellularLocation>
        <location evidence="1">Cell membrane</location>
        <topology evidence="1">Multi-pass membrane protein</topology>
    </subcellularLocation>
</comment>
<evidence type="ECO:0000313" key="8">
    <source>
        <dbReference type="EMBL" id="MDT0417797.1"/>
    </source>
</evidence>
<reference evidence="9" key="1">
    <citation type="submission" date="2023-07" db="EMBL/GenBank/DDBJ databases">
        <title>30 novel species of actinomycetes from the DSMZ collection.</title>
        <authorList>
            <person name="Nouioui I."/>
        </authorList>
    </citation>
    <scope>NUCLEOTIDE SEQUENCE [LARGE SCALE GENOMIC DNA]</scope>
    <source>
        <strain evidence="9">DSM 41982</strain>
    </source>
</reference>
<dbReference type="AlphaFoldDB" id="A0ABD5EB30"/>
<dbReference type="RefSeq" id="WP_311677337.1">
    <property type="nucleotide sequence ID" value="NZ_JAVRER010000033.1"/>
</dbReference>
<comment type="caution">
    <text evidence="8">The sequence shown here is derived from an EMBL/GenBank/DDBJ whole genome shotgun (WGS) entry which is preliminary data.</text>
</comment>
<keyword evidence="2" id="KW-1003">Cell membrane</keyword>
<accession>A0ABD5EB30</accession>
<feature type="transmembrane region" description="Helical" evidence="6">
    <location>
        <begin position="269"/>
        <end position="294"/>
    </location>
</feature>